<accession>A0A167J006</accession>
<dbReference type="Pfam" id="PF00472">
    <property type="entry name" value="RF-1"/>
    <property type="match status" value="1"/>
</dbReference>
<gene>
    <name evidence="4" type="ORF">NOR_01558</name>
</gene>
<dbReference type="GO" id="GO:0016150">
    <property type="term" value="F:translation release factor activity, codon nonspecific"/>
    <property type="evidence" value="ECO:0007669"/>
    <property type="project" value="TreeGrafter"/>
</dbReference>
<dbReference type="EMBL" id="AZHC01000003">
    <property type="protein sequence ID" value="OAA49635.1"/>
    <property type="molecule type" value="Genomic_DNA"/>
</dbReference>
<comment type="caution">
    <text evidence="4">The sequence shown here is derived from an EMBL/GenBank/DDBJ whole genome shotgun (WGS) entry which is preliminary data.</text>
</comment>
<keyword evidence="5" id="KW-1185">Reference proteome</keyword>
<dbReference type="OMA" id="FQDQTHR"/>
<feature type="compositionally biased region" description="Basic and acidic residues" evidence="2">
    <location>
        <begin position="166"/>
        <end position="177"/>
    </location>
</feature>
<dbReference type="OrthoDB" id="270639at2759"/>
<dbReference type="STRING" id="1081105.A0A167J006"/>
<dbReference type="InterPro" id="IPR052104">
    <property type="entry name" value="Mito_Release_Factor_mL62"/>
</dbReference>
<evidence type="ECO:0000256" key="1">
    <source>
        <dbReference type="ARBA" id="ARBA00010835"/>
    </source>
</evidence>
<protein>
    <submittedName>
        <fullName evidence="4">Peptidyl-tRNA hydrolase domain-containing protein</fullName>
    </submittedName>
</protein>
<dbReference type="PANTHER" id="PTHR11075:SF54">
    <property type="entry name" value="LARGE RIBOSOMAL SUBUNIT PROTEIN ML62"/>
    <property type="match status" value="1"/>
</dbReference>
<organism evidence="4 5">
    <name type="scientific">Metarhizium rileyi (strain RCEF 4871)</name>
    <name type="common">Nomuraea rileyi</name>
    <dbReference type="NCBI Taxonomy" id="1649241"/>
    <lineage>
        <taxon>Eukaryota</taxon>
        <taxon>Fungi</taxon>
        <taxon>Dikarya</taxon>
        <taxon>Ascomycota</taxon>
        <taxon>Pezizomycotina</taxon>
        <taxon>Sordariomycetes</taxon>
        <taxon>Hypocreomycetidae</taxon>
        <taxon>Hypocreales</taxon>
        <taxon>Clavicipitaceae</taxon>
        <taxon>Metarhizium</taxon>
    </lineage>
</organism>
<feature type="domain" description="Prokaryotic-type class I peptide chain release factors" evidence="3">
    <location>
        <begin position="67"/>
        <end position="188"/>
    </location>
</feature>
<dbReference type="InterPro" id="IPR045853">
    <property type="entry name" value="Pep_chain_release_fac_I_sf"/>
</dbReference>
<sequence length="195" mass="22207">MLSHGLSRRAAVIARPLQMQRTLQPFLLHRSKRYGAFDASLDQEALAEARTWFQSLDDAQLPKGSTTYARSSGPGGQHVNKTETKATTVYLVKDLLAAIPRNLHSVVRFSKYHVASNDSLTFQDQTHRSRTANADENRRKLVEELTRIYKETTPGEASHDKKKKHEMIEKRFHESRIKQKKLASAKKKSRKGPQS</sequence>
<dbReference type="GO" id="GO:0004045">
    <property type="term" value="F:peptidyl-tRNA hydrolase activity"/>
    <property type="evidence" value="ECO:0007669"/>
    <property type="project" value="TreeGrafter"/>
</dbReference>
<dbReference type="AlphaFoldDB" id="A0A167J006"/>
<dbReference type="Gene3D" id="3.30.160.20">
    <property type="match status" value="1"/>
</dbReference>
<dbReference type="Proteomes" id="UP000243498">
    <property type="component" value="Unassembled WGS sequence"/>
</dbReference>
<evidence type="ECO:0000259" key="3">
    <source>
        <dbReference type="Pfam" id="PF00472"/>
    </source>
</evidence>
<dbReference type="InterPro" id="IPR000352">
    <property type="entry name" value="Pep_chain_release_fac_I"/>
</dbReference>
<proteinExistence type="inferred from homology"/>
<feature type="region of interest" description="Disordered" evidence="2">
    <location>
        <begin position="149"/>
        <end position="195"/>
    </location>
</feature>
<comment type="similarity">
    <text evidence="1">Belongs to the prokaryotic/mitochondrial release factor family.</text>
</comment>
<dbReference type="PANTHER" id="PTHR11075">
    <property type="entry name" value="PEPTIDE CHAIN RELEASE FACTOR"/>
    <property type="match status" value="1"/>
</dbReference>
<evidence type="ECO:0000313" key="5">
    <source>
        <dbReference type="Proteomes" id="UP000243498"/>
    </source>
</evidence>
<name>A0A167J006_METRR</name>
<dbReference type="GO" id="GO:0070126">
    <property type="term" value="P:mitochondrial translational termination"/>
    <property type="evidence" value="ECO:0007669"/>
    <property type="project" value="TreeGrafter"/>
</dbReference>
<dbReference type="SUPFAM" id="SSF75620">
    <property type="entry name" value="Release factor"/>
    <property type="match status" value="1"/>
</dbReference>
<keyword evidence="4" id="KW-0378">Hydrolase</keyword>
<feature type="compositionally biased region" description="Basic residues" evidence="2">
    <location>
        <begin position="178"/>
        <end position="195"/>
    </location>
</feature>
<reference evidence="4 5" key="1">
    <citation type="journal article" date="2016" name="Genome Biol. Evol.">
        <title>Divergent and convergent evolution of fungal pathogenicity.</title>
        <authorList>
            <person name="Shang Y."/>
            <person name="Xiao G."/>
            <person name="Zheng P."/>
            <person name="Cen K."/>
            <person name="Zhan S."/>
            <person name="Wang C."/>
        </authorList>
    </citation>
    <scope>NUCLEOTIDE SEQUENCE [LARGE SCALE GENOMIC DNA]</scope>
    <source>
        <strain evidence="4 5">RCEF 4871</strain>
    </source>
</reference>
<evidence type="ECO:0000256" key="2">
    <source>
        <dbReference type="SAM" id="MobiDB-lite"/>
    </source>
</evidence>
<evidence type="ECO:0000313" key="4">
    <source>
        <dbReference type="EMBL" id="OAA49635.1"/>
    </source>
</evidence>
<dbReference type="GO" id="GO:0005762">
    <property type="term" value="C:mitochondrial large ribosomal subunit"/>
    <property type="evidence" value="ECO:0007669"/>
    <property type="project" value="TreeGrafter"/>
</dbReference>